<keyword evidence="3" id="KW-1185">Reference proteome</keyword>
<dbReference type="PANTHER" id="PTHR38370:SF1">
    <property type="entry name" value="BETA-1,4-XYLOSIDASE"/>
    <property type="match status" value="1"/>
</dbReference>
<sequence length="100" mass="11048">MEGLIPYLIHAIKKQRPNHQTFGRRLSDASNRSYHLLIGAESGDGSSHRRSLLSDERSPRKDMIFSNRAASSMLFNAAAAAKASGHQASLSLTTTVNRRR</sequence>
<evidence type="ECO:0000313" key="2">
    <source>
        <dbReference type="EMBL" id="CAH9103683.1"/>
    </source>
</evidence>
<gene>
    <name evidence="2" type="ORF">CEPIT_LOCUS16519</name>
</gene>
<evidence type="ECO:0000313" key="3">
    <source>
        <dbReference type="Proteomes" id="UP001152523"/>
    </source>
</evidence>
<dbReference type="Proteomes" id="UP001152523">
    <property type="component" value="Unassembled WGS sequence"/>
</dbReference>
<reference evidence="2" key="1">
    <citation type="submission" date="2022-07" db="EMBL/GenBank/DDBJ databases">
        <authorList>
            <person name="Macas J."/>
            <person name="Novak P."/>
            <person name="Neumann P."/>
        </authorList>
    </citation>
    <scope>NUCLEOTIDE SEQUENCE</scope>
</reference>
<evidence type="ECO:0000256" key="1">
    <source>
        <dbReference type="SAM" id="MobiDB-lite"/>
    </source>
</evidence>
<feature type="region of interest" description="Disordered" evidence="1">
    <location>
        <begin position="39"/>
        <end position="59"/>
    </location>
</feature>
<dbReference type="AlphaFoldDB" id="A0AAV0DLB9"/>
<proteinExistence type="predicted"/>
<comment type="caution">
    <text evidence="2">The sequence shown here is derived from an EMBL/GenBank/DDBJ whole genome shotgun (WGS) entry which is preliminary data.</text>
</comment>
<name>A0AAV0DLB9_9ASTE</name>
<dbReference type="EMBL" id="CAMAPF010000122">
    <property type="protein sequence ID" value="CAH9103683.1"/>
    <property type="molecule type" value="Genomic_DNA"/>
</dbReference>
<organism evidence="2 3">
    <name type="scientific">Cuscuta epithymum</name>
    <dbReference type="NCBI Taxonomy" id="186058"/>
    <lineage>
        <taxon>Eukaryota</taxon>
        <taxon>Viridiplantae</taxon>
        <taxon>Streptophyta</taxon>
        <taxon>Embryophyta</taxon>
        <taxon>Tracheophyta</taxon>
        <taxon>Spermatophyta</taxon>
        <taxon>Magnoliopsida</taxon>
        <taxon>eudicotyledons</taxon>
        <taxon>Gunneridae</taxon>
        <taxon>Pentapetalae</taxon>
        <taxon>asterids</taxon>
        <taxon>lamiids</taxon>
        <taxon>Solanales</taxon>
        <taxon>Convolvulaceae</taxon>
        <taxon>Cuscuteae</taxon>
        <taxon>Cuscuta</taxon>
        <taxon>Cuscuta subgen. Cuscuta</taxon>
    </lineage>
</organism>
<protein>
    <submittedName>
        <fullName evidence="2">Uncharacterized protein</fullName>
    </submittedName>
</protein>
<accession>A0AAV0DLB9</accession>
<dbReference type="PANTHER" id="PTHR38370">
    <property type="entry name" value="BETA-1,4-XYLOSIDASE"/>
    <property type="match status" value="1"/>
</dbReference>